<dbReference type="Proteomes" id="UP000607281">
    <property type="component" value="Unassembled WGS sequence"/>
</dbReference>
<dbReference type="SUPFAM" id="SSF51735">
    <property type="entry name" value="NAD(P)-binding Rossmann-fold domains"/>
    <property type="match status" value="1"/>
</dbReference>
<evidence type="ECO:0000256" key="3">
    <source>
        <dbReference type="ARBA" id="ARBA00023027"/>
    </source>
</evidence>
<evidence type="ECO:0000313" key="8">
    <source>
        <dbReference type="EMBL" id="MBD2343432.1"/>
    </source>
</evidence>
<evidence type="ECO:0000256" key="4">
    <source>
        <dbReference type="HAMAP-Rule" id="MF_00563"/>
    </source>
</evidence>
<feature type="binding site" evidence="4">
    <location>
        <position position="157"/>
    </location>
    <ligand>
        <name>substrate</name>
    </ligand>
</feature>
<gene>
    <name evidence="4" type="primary">ahcY</name>
    <name evidence="8" type="ORF">H6G18_04625</name>
</gene>
<keyword evidence="9" id="KW-1185">Reference proteome</keyword>
<protein>
    <recommendedName>
        <fullName evidence="4">Adenosylhomocysteinase</fullName>
        <ecNumber evidence="4">3.13.2.1</ecNumber>
    </recommendedName>
    <alternativeName>
        <fullName evidence="4">S-adenosyl-L-homocysteine hydrolase</fullName>
        <shortName evidence="4">AdoHcyase</shortName>
    </alternativeName>
</protein>
<proteinExistence type="inferred from homology"/>
<evidence type="ECO:0000256" key="1">
    <source>
        <dbReference type="ARBA" id="ARBA00007122"/>
    </source>
</evidence>
<name>A0ABR8CJP6_9NOST</name>
<dbReference type="PROSITE" id="PS00739">
    <property type="entry name" value="ADOHCYASE_2"/>
    <property type="match status" value="1"/>
</dbReference>
<dbReference type="InterPro" id="IPR036291">
    <property type="entry name" value="NAD(P)-bd_dom_sf"/>
</dbReference>
<dbReference type="PIRSF" id="PIRSF001109">
    <property type="entry name" value="Ad_hcy_hydrolase"/>
    <property type="match status" value="1"/>
</dbReference>
<dbReference type="InterPro" id="IPR015878">
    <property type="entry name" value="Ado_hCys_hydrolase_NAD-bd"/>
</dbReference>
<comment type="caution">
    <text evidence="8">The sequence shown here is derived from an EMBL/GenBank/DDBJ whole genome shotgun (WGS) entry which is preliminary data.</text>
</comment>
<keyword evidence="4" id="KW-0963">Cytoplasm</keyword>
<dbReference type="Gene3D" id="3.40.50.1480">
    <property type="entry name" value="Adenosylhomocysteinase-like"/>
    <property type="match status" value="1"/>
</dbReference>
<evidence type="ECO:0000256" key="6">
    <source>
        <dbReference type="RuleBase" id="RU004166"/>
    </source>
</evidence>
<dbReference type="Pfam" id="PF00670">
    <property type="entry name" value="AdoHcyase_NAD"/>
    <property type="match status" value="1"/>
</dbReference>
<dbReference type="Pfam" id="PF05221">
    <property type="entry name" value="AdoHcyase"/>
    <property type="match status" value="2"/>
</dbReference>
<sequence>MTATSPRLKHEVKDLALAPLGRQRIEWAGREMPVLRQIRDRFAQEKPFAGLRLVACAHITTETAHLAIALKAGGADAVLIASNPLSTQDDVAASLVLDHEIPVFAQKGEDNATYNRHVQIALDHRPNIIIDDGSDVVATLVQERQNQIADLIGTTEETTTGIVRLRAMFKDGVLTFPAVNVNDADTKHFFDNRYGTGQSTLDGIIRATNILLAGKNVVVVGYGWCGKGTALRARGMGANVIVTEIDPIKAIEAVMDGFRVLPMAEAAPQGDIFITVTGNKHVVRGEHFDVMKDGAIVCNSGHFDLELDLKYLAANAKEIKEVRPFTEEYKLTNGKSVVVLGQGRLINLAAAEGHPSAVMDMSFANQALACEYLVKNKGKLAPGLHSIPVEVDQEIARLKLQAMGIYIDSLTPEQIEYINSWTSGT</sequence>
<feature type="binding site" evidence="4">
    <location>
        <begin position="300"/>
        <end position="302"/>
    </location>
    <ligand>
        <name>NAD(+)</name>
        <dbReference type="ChEBI" id="CHEBI:57540"/>
    </ligand>
</feature>
<dbReference type="PANTHER" id="PTHR23420">
    <property type="entry name" value="ADENOSYLHOMOCYSTEINASE"/>
    <property type="match status" value="1"/>
</dbReference>
<comment type="similarity">
    <text evidence="1 4 6">Belongs to the adenosylhomocysteinase family.</text>
</comment>
<feature type="binding site" evidence="4">
    <location>
        <position position="187"/>
    </location>
    <ligand>
        <name>substrate</name>
    </ligand>
</feature>
<dbReference type="SMART" id="SM00997">
    <property type="entry name" value="AdoHcyase_NAD"/>
    <property type="match status" value="1"/>
</dbReference>
<evidence type="ECO:0000259" key="7">
    <source>
        <dbReference type="SMART" id="SM00997"/>
    </source>
</evidence>
<comment type="subcellular location">
    <subcellularLocation>
        <location evidence="4">Cytoplasm</location>
    </subcellularLocation>
</comment>
<feature type="binding site" evidence="4">
    <location>
        <begin position="158"/>
        <end position="160"/>
    </location>
    <ligand>
        <name>NAD(+)</name>
        <dbReference type="ChEBI" id="CHEBI:57540"/>
    </ligand>
</feature>
<dbReference type="GO" id="GO:0016787">
    <property type="term" value="F:hydrolase activity"/>
    <property type="evidence" value="ECO:0007669"/>
    <property type="project" value="UniProtKB-KW"/>
</dbReference>
<feature type="binding site" evidence="4">
    <location>
        <begin position="221"/>
        <end position="226"/>
    </location>
    <ligand>
        <name>NAD(+)</name>
        <dbReference type="ChEBI" id="CHEBI:57540"/>
    </ligand>
</feature>
<dbReference type="Gene3D" id="3.40.50.720">
    <property type="entry name" value="NAD(P)-binding Rossmann-like Domain"/>
    <property type="match status" value="1"/>
</dbReference>
<feature type="binding site" evidence="4">
    <location>
        <position position="192"/>
    </location>
    <ligand>
        <name>NAD(+)</name>
        <dbReference type="ChEBI" id="CHEBI:57540"/>
    </ligand>
</feature>
<evidence type="ECO:0000313" key="9">
    <source>
        <dbReference type="Proteomes" id="UP000607281"/>
    </source>
</evidence>
<keyword evidence="2 4" id="KW-0554">One-carbon metabolism</keyword>
<feature type="domain" description="S-adenosyl-L-homocysteine hydrolase NAD binding" evidence="7">
    <location>
        <begin position="192"/>
        <end position="353"/>
    </location>
</feature>
<dbReference type="CDD" id="cd00401">
    <property type="entry name" value="SAHH"/>
    <property type="match status" value="1"/>
</dbReference>
<dbReference type="PROSITE" id="PS00738">
    <property type="entry name" value="ADOHCYASE_1"/>
    <property type="match status" value="1"/>
</dbReference>
<dbReference type="PANTHER" id="PTHR23420:SF0">
    <property type="entry name" value="ADENOSYLHOMOCYSTEINASE"/>
    <property type="match status" value="1"/>
</dbReference>
<feature type="binding site" evidence="4">
    <location>
        <position position="132"/>
    </location>
    <ligand>
        <name>substrate</name>
    </ligand>
</feature>
<dbReference type="InterPro" id="IPR020082">
    <property type="entry name" value="S-Ado-L-homoCys_hydrolase_CS"/>
</dbReference>
<dbReference type="RefSeq" id="WP_190405905.1">
    <property type="nucleotide sequence ID" value="NZ_JACJRF010000005.1"/>
</dbReference>
<dbReference type="NCBIfam" id="TIGR00936">
    <property type="entry name" value="ahcY"/>
    <property type="match status" value="1"/>
</dbReference>
<reference evidence="8 9" key="1">
    <citation type="journal article" date="2020" name="ISME J.">
        <title>Comparative genomics reveals insights into cyanobacterial evolution and habitat adaptation.</title>
        <authorList>
            <person name="Chen M.Y."/>
            <person name="Teng W.K."/>
            <person name="Zhao L."/>
            <person name="Hu C.X."/>
            <person name="Zhou Y.K."/>
            <person name="Han B.P."/>
            <person name="Song L.R."/>
            <person name="Shu W.S."/>
        </authorList>
    </citation>
    <scope>NUCLEOTIDE SEQUENCE [LARGE SCALE GENOMIC DNA]</scope>
    <source>
        <strain evidence="8 9">FACHB-260</strain>
    </source>
</reference>
<dbReference type="InterPro" id="IPR042172">
    <property type="entry name" value="Adenosylhomocyst_ase-like_sf"/>
</dbReference>
<dbReference type="SMART" id="SM00996">
    <property type="entry name" value="AdoHcyase"/>
    <property type="match status" value="1"/>
</dbReference>
<feature type="binding site" evidence="4">
    <location>
        <position position="279"/>
    </location>
    <ligand>
        <name>NAD(+)</name>
        <dbReference type="ChEBI" id="CHEBI:57540"/>
    </ligand>
</feature>
<dbReference type="HAMAP" id="MF_00563">
    <property type="entry name" value="AdoHcyase"/>
    <property type="match status" value="1"/>
</dbReference>
<accession>A0ABR8CJP6</accession>
<organism evidence="8 9">
    <name type="scientific">Anabaena subtropica FACHB-260</name>
    <dbReference type="NCBI Taxonomy" id="2692884"/>
    <lineage>
        <taxon>Bacteria</taxon>
        <taxon>Bacillati</taxon>
        <taxon>Cyanobacteriota</taxon>
        <taxon>Cyanophyceae</taxon>
        <taxon>Nostocales</taxon>
        <taxon>Nostocaceae</taxon>
        <taxon>Anabaena</taxon>
    </lineage>
</organism>
<feature type="binding site" evidence="4">
    <location>
        <position position="60"/>
    </location>
    <ligand>
        <name>substrate</name>
    </ligand>
</feature>
<dbReference type="EMBL" id="JACJRF010000005">
    <property type="protein sequence ID" value="MBD2343432.1"/>
    <property type="molecule type" value="Genomic_DNA"/>
</dbReference>
<dbReference type="SUPFAM" id="SSF52283">
    <property type="entry name" value="Formate/glycerate dehydrogenase catalytic domain-like"/>
    <property type="match status" value="1"/>
</dbReference>
<evidence type="ECO:0000256" key="2">
    <source>
        <dbReference type="ARBA" id="ARBA00022563"/>
    </source>
</evidence>
<comment type="catalytic activity">
    <reaction evidence="4 5">
        <text>S-adenosyl-L-homocysteine + H2O = L-homocysteine + adenosine</text>
        <dbReference type="Rhea" id="RHEA:21708"/>
        <dbReference type="ChEBI" id="CHEBI:15377"/>
        <dbReference type="ChEBI" id="CHEBI:16335"/>
        <dbReference type="ChEBI" id="CHEBI:57856"/>
        <dbReference type="ChEBI" id="CHEBI:58199"/>
        <dbReference type="EC" id="3.13.2.1"/>
    </reaction>
</comment>
<feature type="binding site" evidence="4">
    <location>
        <position position="191"/>
    </location>
    <ligand>
        <name>substrate</name>
    </ligand>
</feature>
<comment type="pathway">
    <text evidence="4 5">Amino-acid biosynthesis; L-homocysteine biosynthesis; L-homocysteine from S-adenosyl-L-homocysteine: step 1/1.</text>
</comment>
<comment type="function">
    <text evidence="4">May play a key role in the regulation of the intracellular concentration of adenosylhomocysteine.</text>
</comment>
<dbReference type="NCBIfam" id="NF004005">
    <property type="entry name" value="PRK05476.2-3"/>
    <property type="match status" value="1"/>
</dbReference>
<evidence type="ECO:0000256" key="5">
    <source>
        <dbReference type="RuleBase" id="RU000548"/>
    </source>
</evidence>
<dbReference type="InterPro" id="IPR000043">
    <property type="entry name" value="Adenosylhomocysteinase-like"/>
</dbReference>
<dbReference type="EC" id="3.13.2.1" evidence="4"/>
<keyword evidence="4 5" id="KW-0378">Hydrolase</keyword>
<feature type="binding site" evidence="4">
    <location>
        <position position="347"/>
    </location>
    <ligand>
        <name>NAD(+)</name>
        <dbReference type="ChEBI" id="CHEBI:57540"/>
    </ligand>
</feature>
<comment type="cofactor">
    <cofactor evidence="4 5">
        <name>NAD(+)</name>
        <dbReference type="ChEBI" id="CHEBI:57540"/>
    </cofactor>
    <text evidence="4 5">Binds 1 NAD(+) per subunit.</text>
</comment>
<keyword evidence="3 4" id="KW-0520">NAD</keyword>
<feature type="binding site" evidence="4">
    <location>
        <position position="244"/>
    </location>
    <ligand>
        <name>NAD(+)</name>
        <dbReference type="ChEBI" id="CHEBI:57540"/>
    </ligand>
</feature>